<evidence type="ECO:0000256" key="5">
    <source>
        <dbReference type="SAM" id="Phobius"/>
    </source>
</evidence>
<dbReference type="OrthoDB" id="2117453at2759"/>
<feature type="transmembrane region" description="Helical" evidence="5">
    <location>
        <begin position="47"/>
        <end position="69"/>
    </location>
</feature>
<comment type="subcellular location">
    <subcellularLocation>
        <location evidence="1">Membrane</location>
        <topology evidence="1">Multi-pass membrane protein</topology>
    </subcellularLocation>
</comment>
<dbReference type="STRING" id="1157616.A0A1Z5TC04"/>
<evidence type="ECO:0000256" key="1">
    <source>
        <dbReference type="ARBA" id="ARBA00004141"/>
    </source>
</evidence>
<keyword evidence="2 5" id="KW-0812">Transmembrane</keyword>
<evidence type="ECO:0000313" key="7">
    <source>
        <dbReference type="EMBL" id="OTA33552.1"/>
    </source>
</evidence>
<keyword evidence="8" id="KW-1185">Reference proteome</keyword>
<dbReference type="Proteomes" id="UP000194280">
    <property type="component" value="Unassembled WGS sequence"/>
</dbReference>
<dbReference type="InterPro" id="IPR008253">
    <property type="entry name" value="Marvel"/>
</dbReference>
<accession>A0A1Z5TC04</accession>
<name>A0A1Z5TC04_HORWE</name>
<dbReference type="GO" id="GO:0016020">
    <property type="term" value="C:membrane"/>
    <property type="evidence" value="ECO:0007669"/>
    <property type="project" value="UniProtKB-SubCell"/>
</dbReference>
<gene>
    <name evidence="7" type="ORF">BTJ68_05262</name>
</gene>
<evidence type="ECO:0000313" key="8">
    <source>
        <dbReference type="Proteomes" id="UP000194280"/>
    </source>
</evidence>
<evidence type="ECO:0000256" key="2">
    <source>
        <dbReference type="ARBA" id="ARBA00022692"/>
    </source>
</evidence>
<dbReference type="Pfam" id="PF01284">
    <property type="entry name" value="MARVEL"/>
    <property type="match status" value="1"/>
</dbReference>
<dbReference type="PANTHER" id="PTHR37451">
    <property type="entry name" value="MARVEL DOMAIN"/>
    <property type="match status" value="1"/>
</dbReference>
<reference evidence="7 8" key="1">
    <citation type="submission" date="2017-01" db="EMBL/GenBank/DDBJ databases">
        <title>The recent genome duplication of the halophilic yeast Hortaea werneckii: insights from long-read sequencing.</title>
        <authorList>
            <person name="Sinha S."/>
            <person name="Flibotte S."/>
            <person name="Neira M."/>
            <person name="Lenassi M."/>
            <person name="Gostincar C."/>
            <person name="Stajich J.E."/>
            <person name="Nislow C.E."/>
        </authorList>
    </citation>
    <scope>NUCLEOTIDE SEQUENCE [LARGE SCALE GENOMIC DNA]</scope>
    <source>
        <strain evidence="7 8">EXF-2000</strain>
    </source>
</reference>
<keyword evidence="4 5" id="KW-0472">Membrane</keyword>
<dbReference type="InParanoid" id="A0A1Z5TC04"/>
<dbReference type="VEuPathDB" id="FungiDB:BTJ68_05262"/>
<feature type="transmembrane region" description="Helical" evidence="5">
    <location>
        <begin position="12"/>
        <end position="35"/>
    </location>
</feature>
<feature type="domain" description="MARVEL" evidence="6">
    <location>
        <begin position="11"/>
        <end position="136"/>
    </location>
</feature>
<evidence type="ECO:0000256" key="3">
    <source>
        <dbReference type="ARBA" id="ARBA00022989"/>
    </source>
</evidence>
<comment type="caution">
    <text evidence="7">The sequence shown here is derived from an EMBL/GenBank/DDBJ whole genome shotgun (WGS) entry which is preliminary data.</text>
</comment>
<feature type="transmembrane region" description="Helical" evidence="5">
    <location>
        <begin position="81"/>
        <end position="104"/>
    </location>
</feature>
<evidence type="ECO:0000259" key="6">
    <source>
        <dbReference type="Pfam" id="PF01284"/>
    </source>
</evidence>
<evidence type="ECO:0000256" key="4">
    <source>
        <dbReference type="ARBA" id="ARBA00023136"/>
    </source>
</evidence>
<keyword evidence="3 5" id="KW-1133">Transmembrane helix</keyword>
<dbReference type="AlphaFoldDB" id="A0A1Z5TC04"/>
<protein>
    <recommendedName>
        <fullName evidence="6">MARVEL domain-containing protein</fullName>
    </recommendedName>
</protein>
<proteinExistence type="predicted"/>
<dbReference type="EMBL" id="MUNK01000073">
    <property type="protein sequence ID" value="OTA33552.1"/>
    <property type="molecule type" value="Genomic_DNA"/>
</dbReference>
<organism evidence="7 8">
    <name type="scientific">Hortaea werneckii EXF-2000</name>
    <dbReference type="NCBI Taxonomy" id="1157616"/>
    <lineage>
        <taxon>Eukaryota</taxon>
        <taxon>Fungi</taxon>
        <taxon>Dikarya</taxon>
        <taxon>Ascomycota</taxon>
        <taxon>Pezizomycotina</taxon>
        <taxon>Dothideomycetes</taxon>
        <taxon>Dothideomycetidae</taxon>
        <taxon>Mycosphaerellales</taxon>
        <taxon>Teratosphaeriaceae</taxon>
        <taxon>Hortaea</taxon>
    </lineage>
</organism>
<feature type="transmembrane region" description="Helical" evidence="5">
    <location>
        <begin position="116"/>
        <end position="143"/>
    </location>
</feature>
<sequence length="167" mass="18403">MGVFDARVVVLALRISQVILAIIVLGLTAYVANWWSGYWHAMSPSQINFLVFSAVWTILALLYLIVVPWRFSETRVHHKFAILAAECLTMLFWFAGFIALAVFLSDRVCFGHVCSAAKAAAVFGAIEWALFAATTTMASLHVFRSRSAPVHHHGGKADPNVNLQEGV</sequence>
<dbReference type="PANTHER" id="PTHR37451:SF1">
    <property type="entry name" value="MARVEL DOMAIN-CONTAINING PROTEIN"/>
    <property type="match status" value="1"/>
</dbReference>